<keyword evidence="8" id="KW-1185">Reference proteome</keyword>
<evidence type="ECO:0000256" key="5">
    <source>
        <dbReference type="PROSITE-ProRule" id="PRU00302"/>
    </source>
</evidence>
<dbReference type="SUPFAM" id="SSF57535">
    <property type="entry name" value="Complement control module/SCR domain"/>
    <property type="match status" value="1"/>
</dbReference>
<keyword evidence="3" id="KW-1015">Disulfide bond</keyword>
<evidence type="ECO:0000256" key="2">
    <source>
        <dbReference type="ARBA" id="ARBA00022737"/>
    </source>
</evidence>
<evidence type="ECO:0000259" key="6">
    <source>
        <dbReference type="PROSITE" id="PS50923"/>
    </source>
</evidence>
<name>A0A7K8NB18_CASCA</name>
<feature type="non-terminal residue" evidence="7">
    <location>
        <position position="96"/>
    </location>
</feature>
<dbReference type="EMBL" id="VWPT01000066">
    <property type="protein sequence ID" value="NXE50385.1"/>
    <property type="molecule type" value="Genomic_DNA"/>
</dbReference>
<feature type="domain" description="Sushi" evidence="6">
    <location>
        <begin position="1"/>
        <end position="63"/>
    </location>
</feature>
<reference evidence="7 8" key="1">
    <citation type="submission" date="2019-09" db="EMBL/GenBank/DDBJ databases">
        <title>Bird 10,000 Genomes (B10K) Project - Family phase.</title>
        <authorList>
            <person name="Zhang G."/>
        </authorList>
    </citation>
    <scope>NUCLEOTIDE SEQUENCE [LARGE SCALE GENOMIC DNA]</scope>
    <source>
        <strain evidence="7">B10K-LSUMZ-50683</strain>
        <tissue evidence="7">Muscle</tissue>
    </source>
</reference>
<proteinExistence type="predicted"/>
<gene>
    <name evidence="7" type="primary">Cd55_5</name>
    <name evidence="7" type="ORF">CASCAS_R04644</name>
</gene>
<dbReference type="InterPro" id="IPR050350">
    <property type="entry name" value="Compl-Cell_Adhes-Reg"/>
</dbReference>
<evidence type="ECO:0000256" key="1">
    <source>
        <dbReference type="ARBA" id="ARBA00022659"/>
    </source>
</evidence>
<dbReference type="PANTHER" id="PTHR19325:SF573">
    <property type="entry name" value="MEMBRANE COFACTOR PROTEIN"/>
    <property type="match status" value="1"/>
</dbReference>
<keyword evidence="1 5" id="KW-0768">Sushi</keyword>
<accession>A0A7K8NB18</accession>
<sequence>CEPPPRFSFAELKPEYHGTDEFTAGSVVEYVCRPGYKKNVHVRSVLTCGKDDKWKGSDKICIPKLCRYPGEPANGRLLLGEQLSFGSTVNFTCETG</sequence>
<dbReference type="InterPro" id="IPR035976">
    <property type="entry name" value="Sushi/SCR/CCP_sf"/>
</dbReference>
<dbReference type="CDD" id="cd00033">
    <property type="entry name" value="CCP"/>
    <property type="match status" value="1"/>
</dbReference>
<protein>
    <submittedName>
        <fullName evidence="7">DAF factor</fullName>
    </submittedName>
</protein>
<evidence type="ECO:0000313" key="7">
    <source>
        <dbReference type="EMBL" id="NXE50385.1"/>
    </source>
</evidence>
<dbReference type="Gene3D" id="2.10.70.10">
    <property type="entry name" value="Complement Module, domain 1"/>
    <property type="match status" value="2"/>
</dbReference>
<dbReference type="SMART" id="SM00032">
    <property type="entry name" value="CCP"/>
    <property type="match status" value="1"/>
</dbReference>
<feature type="non-terminal residue" evidence="7">
    <location>
        <position position="1"/>
    </location>
</feature>
<evidence type="ECO:0000313" key="8">
    <source>
        <dbReference type="Proteomes" id="UP000524187"/>
    </source>
</evidence>
<evidence type="ECO:0000256" key="4">
    <source>
        <dbReference type="ARBA" id="ARBA00023180"/>
    </source>
</evidence>
<keyword evidence="2" id="KW-0677">Repeat</keyword>
<dbReference type="PROSITE" id="PS50923">
    <property type="entry name" value="SUSHI"/>
    <property type="match status" value="1"/>
</dbReference>
<comment type="caution">
    <text evidence="7">The sequence shown here is derived from an EMBL/GenBank/DDBJ whole genome shotgun (WGS) entry which is preliminary data.</text>
</comment>
<evidence type="ECO:0000256" key="3">
    <source>
        <dbReference type="ARBA" id="ARBA00023157"/>
    </source>
</evidence>
<comment type="caution">
    <text evidence="5">Lacks conserved residue(s) required for the propagation of feature annotation.</text>
</comment>
<dbReference type="AlphaFoldDB" id="A0A7K8NB18"/>
<dbReference type="Pfam" id="PF00084">
    <property type="entry name" value="Sushi"/>
    <property type="match status" value="1"/>
</dbReference>
<dbReference type="InterPro" id="IPR000436">
    <property type="entry name" value="Sushi_SCR_CCP_dom"/>
</dbReference>
<organism evidence="7 8">
    <name type="scientific">Casuarius casuarius</name>
    <name type="common">Southern cassowary</name>
    <name type="synonym">Struthio casuarius</name>
    <dbReference type="NCBI Taxonomy" id="8787"/>
    <lineage>
        <taxon>Eukaryota</taxon>
        <taxon>Metazoa</taxon>
        <taxon>Chordata</taxon>
        <taxon>Craniata</taxon>
        <taxon>Vertebrata</taxon>
        <taxon>Euteleostomi</taxon>
        <taxon>Archelosauria</taxon>
        <taxon>Archosauria</taxon>
        <taxon>Dinosauria</taxon>
        <taxon>Saurischia</taxon>
        <taxon>Theropoda</taxon>
        <taxon>Coelurosauria</taxon>
        <taxon>Aves</taxon>
        <taxon>Palaeognathae</taxon>
        <taxon>Casuariiformes</taxon>
        <taxon>Casuariidae</taxon>
        <taxon>Casuarius</taxon>
    </lineage>
</organism>
<dbReference type="Proteomes" id="UP000524187">
    <property type="component" value="Unassembled WGS sequence"/>
</dbReference>
<keyword evidence="4" id="KW-0325">Glycoprotein</keyword>
<dbReference type="PANTHER" id="PTHR19325">
    <property type="entry name" value="COMPLEMENT COMPONENT-RELATED SUSHI DOMAIN-CONTAINING"/>
    <property type="match status" value="1"/>
</dbReference>